<organism evidence="1 2">
    <name type="scientific">Rhodanobacter aciditrophus</name>
    <dbReference type="NCBI Taxonomy" id="1623218"/>
    <lineage>
        <taxon>Bacteria</taxon>
        <taxon>Pseudomonadati</taxon>
        <taxon>Pseudomonadota</taxon>
        <taxon>Gammaproteobacteria</taxon>
        <taxon>Lysobacterales</taxon>
        <taxon>Rhodanobacteraceae</taxon>
        <taxon>Rhodanobacter</taxon>
    </lineage>
</organism>
<keyword evidence="2" id="KW-1185">Reference proteome</keyword>
<dbReference type="Proteomes" id="UP001597059">
    <property type="component" value="Unassembled WGS sequence"/>
</dbReference>
<proteinExistence type="predicted"/>
<dbReference type="RefSeq" id="WP_377367209.1">
    <property type="nucleotide sequence ID" value="NZ_JBHTMN010000011.1"/>
</dbReference>
<dbReference type="InterPro" id="IPR009858">
    <property type="entry name" value="DUF1415"/>
</dbReference>
<name>A0ABW4B366_9GAMM</name>
<comment type="caution">
    <text evidence="1">The sequence shown here is derived from an EMBL/GenBank/DDBJ whole genome shotgun (WGS) entry which is preliminary data.</text>
</comment>
<dbReference type="Pfam" id="PF07209">
    <property type="entry name" value="DUF1415"/>
    <property type="match status" value="1"/>
</dbReference>
<dbReference type="EMBL" id="JBHTMN010000011">
    <property type="protein sequence ID" value="MFD1383696.1"/>
    <property type="molecule type" value="Genomic_DNA"/>
</dbReference>
<sequence>MQLTEELVIAQTKAWVDSFIVAKNVCPFAKREVERGSVRYVVVRTRESSVALEELIAEVDWLDQHPDTETTLMIFPTLCNEFMSYLDFVDDAEELMFEQGCEGVYQLATFHPSYCFAGAEESDVSNYTNRSPYPMLHLLRESSLDKAIEFYGDTSGIPDRNIELMERTGEPALKELMRQCMSQVEK</sequence>
<gene>
    <name evidence="1" type="ORF">ACFQ45_09975</name>
</gene>
<accession>A0ABW4B366</accession>
<protein>
    <submittedName>
        <fullName evidence="1">DUF1415 domain-containing protein</fullName>
    </submittedName>
</protein>
<reference evidence="2" key="1">
    <citation type="journal article" date="2019" name="Int. J. Syst. Evol. Microbiol.">
        <title>The Global Catalogue of Microorganisms (GCM) 10K type strain sequencing project: providing services to taxonomists for standard genome sequencing and annotation.</title>
        <authorList>
            <consortium name="The Broad Institute Genomics Platform"/>
            <consortium name="The Broad Institute Genome Sequencing Center for Infectious Disease"/>
            <person name="Wu L."/>
            <person name="Ma J."/>
        </authorList>
    </citation>
    <scope>NUCLEOTIDE SEQUENCE [LARGE SCALE GENOMIC DNA]</scope>
    <source>
        <strain evidence="2">JCM 30774</strain>
    </source>
</reference>
<evidence type="ECO:0000313" key="2">
    <source>
        <dbReference type="Proteomes" id="UP001597059"/>
    </source>
</evidence>
<evidence type="ECO:0000313" key="1">
    <source>
        <dbReference type="EMBL" id="MFD1383696.1"/>
    </source>
</evidence>